<comment type="caution">
    <text evidence="1">The sequence shown here is derived from an EMBL/GenBank/DDBJ whole genome shotgun (WGS) entry which is preliminary data.</text>
</comment>
<dbReference type="Proteomes" id="UP001264980">
    <property type="component" value="Unassembled WGS sequence"/>
</dbReference>
<accession>A0ABU1R445</accession>
<gene>
    <name evidence="1" type="ORF">J2W84_005238</name>
</gene>
<sequence>MSIDDNLMKEQFIIRFDVASNQIDSNTFVNYLIHFNSVIQEINNDLARD</sequence>
<name>A0ABU1R445_9BACT</name>
<proteinExistence type="predicted"/>
<dbReference type="EMBL" id="JAVDTI010000006">
    <property type="protein sequence ID" value="MDR6808176.1"/>
    <property type="molecule type" value="Genomic_DNA"/>
</dbReference>
<evidence type="ECO:0000313" key="2">
    <source>
        <dbReference type="Proteomes" id="UP001264980"/>
    </source>
</evidence>
<keyword evidence="2" id="KW-1185">Reference proteome</keyword>
<protein>
    <submittedName>
        <fullName evidence="1">Uncharacterized protein</fullName>
    </submittedName>
</protein>
<organism evidence="1 2">
    <name type="scientific">Dyadobacter fermentans</name>
    <dbReference type="NCBI Taxonomy" id="94254"/>
    <lineage>
        <taxon>Bacteria</taxon>
        <taxon>Pseudomonadati</taxon>
        <taxon>Bacteroidota</taxon>
        <taxon>Cytophagia</taxon>
        <taxon>Cytophagales</taxon>
        <taxon>Spirosomataceae</taxon>
        <taxon>Dyadobacter</taxon>
    </lineage>
</organism>
<reference evidence="1 2" key="1">
    <citation type="submission" date="2023-07" db="EMBL/GenBank/DDBJ databases">
        <title>Sorghum-associated microbial communities from plants grown in Nebraska, USA.</title>
        <authorList>
            <person name="Schachtman D."/>
        </authorList>
    </citation>
    <scope>NUCLEOTIDE SEQUENCE [LARGE SCALE GENOMIC DNA]</scope>
    <source>
        <strain evidence="1 2">BE57</strain>
    </source>
</reference>
<evidence type="ECO:0000313" key="1">
    <source>
        <dbReference type="EMBL" id="MDR6808176.1"/>
    </source>
</evidence>